<keyword evidence="8" id="KW-0804">Transcription</keyword>
<evidence type="ECO:0000256" key="4">
    <source>
        <dbReference type="ARBA" id="ARBA00022771"/>
    </source>
</evidence>
<evidence type="ECO:0000256" key="2">
    <source>
        <dbReference type="ARBA" id="ARBA00011738"/>
    </source>
</evidence>
<dbReference type="Pfam" id="PF05699">
    <property type="entry name" value="Dimer_Tnp_hAT"/>
    <property type="match status" value="1"/>
</dbReference>
<feature type="region of interest" description="Disordered" evidence="11">
    <location>
        <begin position="1"/>
        <end position="103"/>
    </location>
</feature>
<keyword evidence="7" id="KW-0238">DNA-binding</keyword>
<accession>Q7XUL5</accession>
<dbReference type="GO" id="GO:0008270">
    <property type="term" value="F:zinc ion binding"/>
    <property type="evidence" value="ECO:0007669"/>
    <property type="project" value="UniProtKB-KW"/>
</dbReference>
<keyword evidence="3" id="KW-0479">Metal-binding</keyword>
<comment type="subcellular location">
    <subcellularLocation>
        <location evidence="1">Nucleus</location>
    </subcellularLocation>
</comment>
<reference evidence="14" key="2">
    <citation type="journal article" date="2008" name="Nucleic Acids Res.">
        <title>The rice annotation project database (RAP-DB): 2008 update.</title>
        <authorList>
            <consortium name="The rice annotation project (RAP)"/>
        </authorList>
    </citation>
    <scope>GENOME REANNOTATION</scope>
    <source>
        <strain evidence="14">cv. Nipponbare</strain>
    </source>
</reference>
<feature type="compositionally biased region" description="Gly residues" evidence="11">
    <location>
        <begin position="1"/>
        <end position="11"/>
    </location>
</feature>
<dbReference type="InterPro" id="IPR003656">
    <property type="entry name" value="Znf_BED"/>
</dbReference>
<reference evidence="14" key="1">
    <citation type="journal article" date="2005" name="Nature">
        <title>The map-based sequence of the rice genome.</title>
        <authorList>
            <consortium name="International rice genome sequencing project (IRGSP)"/>
            <person name="Matsumoto T."/>
            <person name="Wu J."/>
            <person name="Kanamori H."/>
            <person name="Katayose Y."/>
            <person name="Fujisawa M."/>
            <person name="Namiki N."/>
            <person name="Mizuno H."/>
            <person name="Yamamoto K."/>
            <person name="Antonio B.A."/>
            <person name="Baba T."/>
            <person name="Sakata K."/>
            <person name="Nagamura Y."/>
            <person name="Aoki H."/>
            <person name="Arikawa K."/>
            <person name="Arita K."/>
            <person name="Bito T."/>
            <person name="Chiden Y."/>
            <person name="Fujitsuka N."/>
            <person name="Fukunaka R."/>
            <person name="Hamada M."/>
            <person name="Harada C."/>
            <person name="Hayashi A."/>
            <person name="Hijishita S."/>
            <person name="Honda M."/>
            <person name="Hosokawa S."/>
            <person name="Ichikawa Y."/>
            <person name="Idonuma A."/>
            <person name="Iijima M."/>
            <person name="Ikeda M."/>
            <person name="Ikeno M."/>
            <person name="Ito K."/>
            <person name="Ito S."/>
            <person name="Ito T."/>
            <person name="Ito Y."/>
            <person name="Ito Y."/>
            <person name="Iwabuchi A."/>
            <person name="Kamiya K."/>
            <person name="Karasawa W."/>
            <person name="Kurita K."/>
            <person name="Katagiri S."/>
            <person name="Kikuta A."/>
            <person name="Kobayashi H."/>
            <person name="Kobayashi N."/>
            <person name="Machita K."/>
            <person name="Maehara T."/>
            <person name="Masukawa M."/>
            <person name="Mizubayashi T."/>
            <person name="Mukai Y."/>
            <person name="Nagasaki H."/>
            <person name="Nagata Y."/>
            <person name="Naito S."/>
            <person name="Nakashima M."/>
            <person name="Nakama Y."/>
            <person name="Nakamichi Y."/>
            <person name="Nakamura M."/>
            <person name="Meguro A."/>
            <person name="Negishi M."/>
            <person name="Ohta I."/>
            <person name="Ohta T."/>
            <person name="Okamoto M."/>
            <person name="Ono N."/>
            <person name="Saji S."/>
            <person name="Sakaguchi M."/>
            <person name="Sakai K."/>
            <person name="Shibata M."/>
            <person name="Shimokawa T."/>
            <person name="Song J."/>
            <person name="Takazaki Y."/>
            <person name="Terasawa K."/>
            <person name="Tsugane M."/>
            <person name="Tsuji K."/>
            <person name="Ueda S."/>
            <person name="Waki K."/>
            <person name="Yamagata H."/>
            <person name="Yamamoto M."/>
            <person name="Yamamoto S."/>
            <person name="Yamane H."/>
            <person name="Yoshiki S."/>
            <person name="Yoshihara R."/>
            <person name="Yukawa K."/>
            <person name="Zhong H."/>
            <person name="Yano M."/>
            <person name="Yuan Q."/>
            <person name="Ouyang S."/>
            <person name="Liu J."/>
            <person name="Jones K.M."/>
            <person name="Gansberger K."/>
            <person name="Moffat K."/>
            <person name="Hill J."/>
            <person name="Bera J."/>
            <person name="Fadrosh D."/>
            <person name="Jin S."/>
            <person name="Johri S."/>
            <person name="Kim M."/>
            <person name="Overton L."/>
            <person name="Reardon M."/>
            <person name="Tsitrin T."/>
            <person name="Vuong H."/>
            <person name="Weaver B."/>
            <person name="Ciecko A."/>
            <person name="Tallon L."/>
            <person name="Jackson J."/>
            <person name="Pai G."/>
            <person name="Aken S.V."/>
            <person name="Utterback T."/>
            <person name="Reidmuller S."/>
            <person name="Feldblyum T."/>
            <person name="Hsiao J."/>
            <person name="Zismann V."/>
            <person name="Iobst S."/>
            <person name="de Vazeille A.R."/>
            <person name="Buell C.R."/>
            <person name="Ying K."/>
            <person name="Li Y."/>
            <person name="Lu T."/>
            <person name="Huang Y."/>
            <person name="Zhao Q."/>
            <person name="Feng Q."/>
            <person name="Zhang L."/>
            <person name="Zhu J."/>
            <person name="Weng Q."/>
            <person name="Mu J."/>
            <person name="Lu Y."/>
            <person name="Fan D."/>
            <person name="Liu Y."/>
            <person name="Guan J."/>
            <person name="Zhang Y."/>
            <person name="Yu S."/>
            <person name="Liu X."/>
            <person name="Zhang Y."/>
            <person name="Hong G."/>
            <person name="Han B."/>
            <person name="Choisne N."/>
            <person name="Demange N."/>
            <person name="Orjeda G."/>
            <person name="Samain S."/>
            <person name="Cattolico L."/>
            <person name="Pelletier E."/>
            <person name="Couloux A."/>
            <person name="Segurens B."/>
            <person name="Wincker P."/>
            <person name="D'Hont A."/>
            <person name="Scarpelli C."/>
            <person name="Weissenbach J."/>
            <person name="Salanoubat M."/>
            <person name="Quetier F."/>
            <person name="Yu Y."/>
            <person name="Kim H.R."/>
            <person name="Rambo T."/>
            <person name="Currie J."/>
            <person name="Collura K."/>
            <person name="Luo M."/>
            <person name="Yang T."/>
            <person name="Ammiraju J.S.S."/>
            <person name="Engler F."/>
            <person name="Soderlund C."/>
            <person name="Wing R.A."/>
            <person name="Palmer L.E."/>
            <person name="de la Bastide M."/>
            <person name="Spiegel L."/>
            <person name="Nascimento L."/>
            <person name="Zutavern T."/>
            <person name="O'Shaughnessy A."/>
            <person name="Dike S."/>
            <person name="Dedhia N."/>
            <person name="Preston R."/>
            <person name="Balija V."/>
            <person name="McCombie W.R."/>
            <person name="Chow T."/>
            <person name="Chen H."/>
            <person name="Chung M."/>
            <person name="Chen C."/>
            <person name="Shaw J."/>
            <person name="Wu H."/>
            <person name="Hsiao K."/>
            <person name="Chao Y."/>
            <person name="Chu M."/>
            <person name="Cheng C."/>
            <person name="Hour A."/>
            <person name="Lee P."/>
            <person name="Lin S."/>
            <person name="Lin Y."/>
            <person name="Liou J."/>
            <person name="Liu S."/>
            <person name="Hsing Y."/>
            <person name="Raghuvanshi S."/>
            <person name="Mohanty A."/>
            <person name="Bharti A.K."/>
            <person name="Gaur A."/>
            <person name="Gupta V."/>
            <person name="Kumar D."/>
            <person name="Ravi V."/>
            <person name="Vij S."/>
            <person name="Kapur A."/>
            <person name="Khurana P."/>
            <person name="Khurana P."/>
            <person name="Khurana J.P."/>
            <person name="Tyagi A.K."/>
            <person name="Gaikwad K."/>
            <person name="Singh A."/>
            <person name="Dalal V."/>
            <person name="Srivastava S."/>
            <person name="Dixit A."/>
            <person name="Pal A.K."/>
            <person name="Ghazi I.A."/>
            <person name="Yadav M."/>
            <person name="Pandit A."/>
            <person name="Bhargava A."/>
            <person name="Sureshbabu K."/>
            <person name="Batra K."/>
            <person name="Sharma T.R."/>
            <person name="Mohapatra T."/>
            <person name="Singh N.K."/>
            <person name="Messing J."/>
            <person name="Nelson A.B."/>
            <person name="Fuks G."/>
            <person name="Kavchok S."/>
            <person name="Keizer G."/>
            <person name="Linton E."/>
            <person name="Llaca V."/>
            <person name="Song R."/>
            <person name="Tanyolac B."/>
            <person name="Young S."/>
            <person name="Ho-Il K."/>
            <person name="Hahn J.H."/>
            <person name="Sangsakoo G."/>
            <person name="Vanavichit A."/>
            <person name="de Mattos Luiz.A.T."/>
            <person name="Zimmer P.D."/>
            <person name="Malone G."/>
            <person name="Dellagostin O."/>
            <person name="de Oliveira A.C."/>
            <person name="Bevan M."/>
            <person name="Bancroft I."/>
            <person name="Minx P."/>
            <person name="Cordum H."/>
            <person name="Wilson R."/>
            <person name="Cheng Z."/>
            <person name="Jin W."/>
            <person name="Jiang J."/>
            <person name="Leong S.A."/>
            <person name="Iwama H."/>
            <person name="Gojobori T."/>
            <person name="Itoh T."/>
            <person name="Niimura Y."/>
            <person name="Fujii Y."/>
            <person name="Habara T."/>
            <person name="Sakai H."/>
            <person name="Sato Y."/>
            <person name="Wilson G."/>
            <person name="Kumar K."/>
            <person name="McCouch S."/>
            <person name="Juretic N."/>
            <person name="Hoen D."/>
            <person name="Wright S."/>
            <person name="Bruskiewich R."/>
            <person name="Bureau T."/>
            <person name="Miyao A."/>
            <person name="Hirochika H."/>
            <person name="Nishikawa T."/>
            <person name="Kadowaki K."/>
            <person name="Sugiura M."/>
            <person name="Burr B."/>
            <person name="Sasaki T."/>
        </authorList>
    </citation>
    <scope>NUCLEOTIDE SEQUENCE [LARGE SCALE GENOMIC DNA]</scope>
    <source>
        <strain evidence="14">cv. Nipponbare</strain>
    </source>
</reference>
<evidence type="ECO:0000256" key="6">
    <source>
        <dbReference type="ARBA" id="ARBA00023015"/>
    </source>
</evidence>
<dbReference type="InterPro" id="IPR052035">
    <property type="entry name" value="ZnF_BED_domain_contain"/>
</dbReference>
<comment type="subunit">
    <text evidence="2">Homodimer.</text>
</comment>
<keyword evidence="4 10" id="KW-0863">Zinc-finger</keyword>
<keyword evidence="6" id="KW-0805">Transcription regulation</keyword>
<dbReference type="InterPro" id="IPR012337">
    <property type="entry name" value="RNaseH-like_sf"/>
</dbReference>
<evidence type="ECO:0000256" key="1">
    <source>
        <dbReference type="ARBA" id="ARBA00004123"/>
    </source>
</evidence>
<evidence type="ECO:0000256" key="8">
    <source>
        <dbReference type="ARBA" id="ARBA00023163"/>
    </source>
</evidence>
<dbReference type="SMART" id="SM00614">
    <property type="entry name" value="ZnF_BED"/>
    <property type="match status" value="1"/>
</dbReference>
<protein>
    <submittedName>
        <fullName evidence="13">OSJNBa0010H02.12 protein</fullName>
    </submittedName>
</protein>
<dbReference type="PROSITE" id="PS50808">
    <property type="entry name" value="ZF_BED"/>
    <property type="match status" value="1"/>
</dbReference>
<dbReference type="CDD" id="cd10017">
    <property type="entry name" value="B3_DNA"/>
    <property type="match status" value="1"/>
</dbReference>
<keyword evidence="9" id="KW-0539">Nucleus</keyword>
<proteinExistence type="predicted"/>
<dbReference type="AlphaFoldDB" id="Q7XUL5"/>
<dbReference type="Proteomes" id="UP000000763">
    <property type="component" value="Chromosome 4"/>
</dbReference>
<dbReference type="Gene3D" id="2.40.330.10">
    <property type="entry name" value="DNA-binding pseudobarrel domain"/>
    <property type="match status" value="1"/>
</dbReference>
<evidence type="ECO:0000256" key="11">
    <source>
        <dbReference type="SAM" id="MobiDB-lite"/>
    </source>
</evidence>
<evidence type="ECO:0000256" key="3">
    <source>
        <dbReference type="ARBA" id="ARBA00022723"/>
    </source>
</evidence>
<feature type="domain" description="BED-type" evidence="12">
    <location>
        <begin position="102"/>
        <end position="166"/>
    </location>
</feature>
<dbReference type="InterPro" id="IPR003340">
    <property type="entry name" value="B3_DNA-bd"/>
</dbReference>
<sequence length="899" mass="101378">MAARSGMGGGCSSAPLTTAVDLAKHRPSFASPVQEEPHGGQQQPTASAMSVNLQRQLSIEIESPSNRDGIAATEAQPNQQLVPGEVRGEEGQEGNPTKATRKKKSPLWDFFEECTVPSKKKKGEMENKVKCKACETLLTKNSSGTTTHWRRHLEQCDYHKLQQKSIKQQNINFPSLDEGDVDLDAPCVSVPGYYDPTKIRELICKMIIVHELPFYLVEYTWFNVLLKRLNPSYKKVSRNTIRSDCMRLYESEKEKLKRTFKDVRKISLTCDLWTSNQTICYMSLVAHYIDADWSMHCRVINFLELEPPHTGVVIANAISDCLASWRIEDKIASITFDNASSNDSAANLLLAKFTKRGSLWFYGKFLHIRCCAHILNLIVQDGLAVIKHIIDKVRDTIKYIKKSNNRAYKFSADIDSLNLKSDMGLAIDSCTRWGSTFKMLQSAFFYRSALDVYAAGDANYRWLPTPEEWNLYCEVNDALSVIHAATEEFSGSTYPTSNLFYSHIVDIKRVLDFKFEGDRRYSHRVHEYRGATGWLQGDMVNLERHGLIPVGTSSGRDMKSKDPILKEMANAMLEKFEKYWGPECNTLFAVALVLDPRFKMGMINYTFPALYEETVLPKKLANVESTLKSLHASYESELQSTSKENDATTQSTSTSLGTTSSHFFAASQFHEYMKSKNAASLPKSDLKRYLDDPVEDIPAKSFNLLQWWRMNELKYPIVAKLAKDILTIPITSVSSESAFSTGGQVISDYHSSLLPSTAQALVNMDLAPSLDLIGSTGMGLNMQYKIAHIAVSNLPTIPLYVYEIQMTNLTKGKMAFSLPFSKQYINNHLSTPIDDLLVTLVGSAESFEMRLKKSKDKRATFTTRWNKLVQANLFELGDVCVFLFTEVDDDLCITLEVLN</sequence>
<dbReference type="InterPro" id="IPR025525">
    <property type="entry name" value="hAT-like_transposase_RNase-H"/>
</dbReference>
<dbReference type="GO" id="GO:0005634">
    <property type="term" value="C:nucleus"/>
    <property type="evidence" value="ECO:0007669"/>
    <property type="project" value="UniProtKB-SubCell"/>
</dbReference>
<name>Q7XUL5_ORYSJ</name>
<feature type="compositionally biased region" description="Polar residues" evidence="11">
    <location>
        <begin position="40"/>
        <end position="57"/>
    </location>
</feature>
<dbReference type="GO" id="GO:0003677">
    <property type="term" value="F:DNA binding"/>
    <property type="evidence" value="ECO:0007669"/>
    <property type="project" value="UniProtKB-KW"/>
</dbReference>
<dbReference type="GO" id="GO:0046983">
    <property type="term" value="F:protein dimerization activity"/>
    <property type="evidence" value="ECO:0007669"/>
    <property type="project" value="InterPro"/>
</dbReference>
<evidence type="ECO:0000313" key="13">
    <source>
        <dbReference type="EMBL" id="CAD41225.2"/>
    </source>
</evidence>
<keyword evidence="5" id="KW-0862">Zinc</keyword>
<evidence type="ECO:0000256" key="9">
    <source>
        <dbReference type="ARBA" id="ARBA00023242"/>
    </source>
</evidence>
<evidence type="ECO:0000256" key="10">
    <source>
        <dbReference type="PROSITE-ProRule" id="PRU00027"/>
    </source>
</evidence>
<evidence type="ECO:0000256" key="5">
    <source>
        <dbReference type="ARBA" id="ARBA00022833"/>
    </source>
</evidence>
<organism evidence="13 14">
    <name type="scientific">Oryza sativa subsp. japonica</name>
    <name type="common">Rice</name>
    <dbReference type="NCBI Taxonomy" id="39947"/>
    <lineage>
        <taxon>Eukaryota</taxon>
        <taxon>Viridiplantae</taxon>
        <taxon>Streptophyta</taxon>
        <taxon>Embryophyta</taxon>
        <taxon>Tracheophyta</taxon>
        <taxon>Spermatophyta</taxon>
        <taxon>Magnoliopsida</taxon>
        <taxon>Liliopsida</taxon>
        <taxon>Poales</taxon>
        <taxon>Poaceae</taxon>
        <taxon>BOP clade</taxon>
        <taxon>Oryzoideae</taxon>
        <taxon>Oryzeae</taxon>
        <taxon>Oryzinae</taxon>
        <taxon>Oryza</taxon>
        <taxon>Oryza sativa</taxon>
    </lineage>
</organism>
<evidence type="ECO:0000259" key="12">
    <source>
        <dbReference type="PROSITE" id="PS50808"/>
    </source>
</evidence>
<dbReference type="InterPro" id="IPR008906">
    <property type="entry name" value="HATC_C_dom"/>
</dbReference>
<dbReference type="SUPFAM" id="SSF101936">
    <property type="entry name" value="DNA-binding pseudobarrel domain"/>
    <property type="match status" value="1"/>
</dbReference>
<dbReference type="EMBL" id="AL606633">
    <property type="protein sequence ID" value="CAD41225.2"/>
    <property type="molecule type" value="Genomic_DNA"/>
</dbReference>
<dbReference type="Pfam" id="PF14372">
    <property type="entry name" value="hAT-like_RNase-H"/>
    <property type="match status" value="1"/>
</dbReference>
<gene>
    <name evidence="13" type="primary">OSJNBa0010H02.12</name>
</gene>
<evidence type="ECO:0000256" key="7">
    <source>
        <dbReference type="ARBA" id="ARBA00023125"/>
    </source>
</evidence>
<dbReference type="PANTHER" id="PTHR46481">
    <property type="entry name" value="ZINC FINGER BED DOMAIN-CONTAINING PROTEIN 4"/>
    <property type="match status" value="1"/>
</dbReference>
<dbReference type="InterPro" id="IPR015300">
    <property type="entry name" value="DNA-bd_pseudobarrel_sf"/>
</dbReference>
<dbReference type="SUPFAM" id="SSF53098">
    <property type="entry name" value="Ribonuclease H-like"/>
    <property type="match status" value="1"/>
</dbReference>
<dbReference type="PANTHER" id="PTHR46481:SF6">
    <property type="entry name" value="ZINC FINGER BED DOMAIN-CONTAINING PROTEIN RICESLEEPER 2-LIKE"/>
    <property type="match status" value="1"/>
</dbReference>
<evidence type="ECO:0000313" key="14">
    <source>
        <dbReference type="Proteomes" id="UP000000763"/>
    </source>
</evidence>